<keyword evidence="5" id="KW-0560">Oxidoreductase</keyword>
<dbReference type="InterPro" id="IPR013149">
    <property type="entry name" value="ADH-like_C"/>
</dbReference>
<organism evidence="8 9">
    <name type="scientific">Parachaetomium inaequale</name>
    <dbReference type="NCBI Taxonomy" id="2588326"/>
    <lineage>
        <taxon>Eukaryota</taxon>
        <taxon>Fungi</taxon>
        <taxon>Dikarya</taxon>
        <taxon>Ascomycota</taxon>
        <taxon>Pezizomycotina</taxon>
        <taxon>Sordariomycetes</taxon>
        <taxon>Sordariomycetidae</taxon>
        <taxon>Sordariales</taxon>
        <taxon>Chaetomiaceae</taxon>
        <taxon>Parachaetomium</taxon>
    </lineage>
</organism>
<evidence type="ECO:0000256" key="1">
    <source>
        <dbReference type="ARBA" id="ARBA00001947"/>
    </source>
</evidence>
<evidence type="ECO:0000256" key="3">
    <source>
        <dbReference type="ARBA" id="ARBA00022723"/>
    </source>
</evidence>
<dbReference type="InterPro" id="IPR036291">
    <property type="entry name" value="NAD(P)-bd_dom_sf"/>
</dbReference>
<dbReference type="InterPro" id="IPR013154">
    <property type="entry name" value="ADH-like_N"/>
</dbReference>
<evidence type="ECO:0000259" key="7">
    <source>
        <dbReference type="SMART" id="SM00829"/>
    </source>
</evidence>
<name>A0AAN6SQH3_9PEZI</name>
<dbReference type="Proteomes" id="UP001303115">
    <property type="component" value="Unassembled WGS sequence"/>
</dbReference>
<gene>
    <name evidence="8" type="ORF">C8A01DRAFT_47575</name>
</gene>
<comment type="caution">
    <text evidence="8">The sequence shown here is derived from an EMBL/GenBank/DDBJ whole genome shotgun (WGS) entry which is preliminary data.</text>
</comment>
<dbReference type="GO" id="GO:0005737">
    <property type="term" value="C:cytoplasm"/>
    <property type="evidence" value="ECO:0007669"/>
    <property type="project" value="TreeGrafter"/>
</dbReference>
<dbReference type="InterPro" id="IPR020843">
    <property type="entry name" value="ER"/>
</dbReference>
<dbReference type="Gene3D" id="3.40.50.720">
    <property type="entry name" value="NAD(P)-binding Rossmann-like Domain"/>
    <property type="match status" value="1"/>
</dbReference>
<keyword evidence="4" id="KW-0862">Zinc</keyword>
<evidence type="ECO:0000313" key="9">
    <source>
        <dbReference type="Proteomes" id="UP001303115"/>
    </source>
</evidence>
<sequence>MRAQFLDAYNTPYILRTVPLPTLNPTSRHDLLVKVEAASYCHTDAVLAAGQLPPFPLSFPHIGCHEFAGIVISTSPGSTTNLQPGDRVGIPGRAFYPCGKCFECVSGPTEEDPDADEPGYSVYCPHAGNHGISMPGGFAEYAVVDERQVAPLPEGMGTVDAAVLMCAGVTVYGALKRCKLKPGQRVGIVGCGGGLGHLGLQFAVSMGLRVVGIDNADGPLRLAREVVESKEAVRVVDARTEEAASVVAQIGEDGKKEQGEVGLDAVIILPESQKAFDYGMALLRNHARCVVVSFPEKGFHVSAWDLVFRDISVVGSLVASNKTLREMLQFADEHRVRARIKTYPLSKLNDLVVEYHKREGGKLVIDTTLVDEDY</sequence>
<dbReference type="PANTHER" id="PTHR42940:SF8">
    <property type="entry name" value="VACUOLAR PROTEIN SORTING-ASSOCIATED PROTEIN 11"/>
    <property type="match status" value="1"/>
</dbReference>
<evidence type="ECO:0000256" key="4">
    <source>
        <dbReference type="ARBA" id="ARBA00022833"/>
    </source>
</evidence>
<comment type="cofactor">
    <cofactor evidence="1">
        <name>Zn(2+)</name>
        <dbReference type="ChEBI" id="CHEBI:29105"/>
    </cofactor>
</comment>
<protein>
    <submittedName>
        <fullName evidence="8">Alcohol dehydrogenase</fullName>
    </submittedName>
</protein>
<dbReference type="Pfam" id="PF00107">
    <property type="entry name" value="ADH_zinc_N"/>
    <property type="match status" value="1"/>
</dbReference>
<feature type="domain" description="Enoyl reductase (ER)" evidence="7">
    <location>
        <begin position="10"/>
        <end position="365"/>
    </location>
</feature>
<reference evidence="9" key="1">
    <citation type="journal article" date="2023" name="Mol. Phylogenet. Evol.">
        <title>Genome-scale phylogeny and comparative genomics of the fungal order Sordariales.</title>
        <authorList>
            <person name="Hensen N."/>
            <person name="Bonometti L."/>
            <person name="Westerberg I."/>
            <person name="Brannstrom I.O."/>
            <person name="Guillou S."/>
            <person name="Cros-Aarteil S."/>
            <person name="Calhoun S."/>
            <person name="Haridas S."/>
            <person name="Kuo A."/>
            <person name="Mondo S."/>
            <person name="Pangilinan J."/>
            <person name="Riley R."/>
            <person name="LaButti K."/>
            <person name="Andreopoulos B."/>
            <person name="Lipzen A."/>
            <person name="Chen C."/>
            <person name="Yan M."/>
            <person name="Daum C."/>
            <person name="Ng V."/>
            <person name="Clum A."/>
            <person name="Steindorff A."/>
            <person name="Ohm R.A."/>
            <person name="Martin F."/>
            <person name="Silar P."/>
            <person name="Natvig D.O."/>
            <person name="Lalanne C."/>
            <person name="Gautier V."/>
            <person name="Ament-Velasquez S.L."/>
            <person name="Kruys A."/>
            <person name="Hutchinson M.I."/>
            <person name="Powell A.J."/>
            <person name="Barry K."/>
            <person name="Miller A.N."/>
            <person name="Grigoriev I.V."/>
            <person name="Debuchy R."/>
            <person name="Gladieux P."/>
            <person name="Hiltunen Thoren M."/>
            <person name="Johannesson H."/>
        </authorList>
    </citation>
    <scope>NUCLEOTIDE SEQUENCE [LARGE SCALE GENOMIC DNA]</scope>
    <source>
        <strain evidence="9">CBS 284.82</strain>
    </source>
</reference>
<dbReference type="GO" id="GO:0046872">
    <property type="term" value="F:metal ion binding"/>
    <property type="evidence" value="ECO:0007669"/>
    <property type="project" value="UniProtKB-KW"/>
</dbReference>
<dbReference type="GO" id="GO:0004022">
    <property type="term" value="F:alcohol dehydrogenase (NAD+) activity"/>
    <property type="evidence" value="ECO:0007669"/>
    <property type="project" value="TreeGrafter"/>
</dbReference>
<keyword evidence="9" id="KW-1185">Reference proteome</keyword>
<dbReference type="SUPFAM" id="SSF51735">
    <property type="entry name" value="NAD(P)-binding Rossmann-fold domains"/>
    <property type="match status" value="1"/>
</dbReference>
<dbReference type="CDD" id="cd08297">
    <property type="entry name" value="CAD3"/>
    <property type="match status" value="1"/>
</dbReference>
<dbReference type="FunFam" id="3.40.50.720:FF:000039">
    <property type="entry name" value="Alcohol dehydrogenase AdhP"/>
    <property type="match status" value="1"/>
</dbReference>
<proteinExistence type="inferred from homology"/>
<evidence type="ECO:0000256" key="2">
    <source>
        <dbReference type="ARBA" id="ARBA00008072"/>
    </source>
</evidence>
<dbReference type="SUPFAM" id="SSF50129">
    <property type="entry name" value="GroES-like"/>
    <property type="match status" value="1"/>
</dbReference>
<dbReference type="SMART" id="SM00829">
    <property type="entry name" value="PKS_ER"/>
    <property type="match status" value="1"/>
</dbReference>
<dbReference type="EMBL" id="MU854417">
    <property type="protein sequence ID" value="KAK4038857.1"/>
    <property type="molecule type" value="Genomic_DNA"/>
</dbReference>
<dbReference type="PANTHER" id="PTHR42940">
    <property type="entry name" value="ALCOHOL DEHYDROGENASE 1-RELATED"/>
    <property type="match status" value="1"/>
</dbReference>
<dbReference type="Gene3D" id="3.90.180.10">
    <property type="entry name" value="Medium-chain alcohol dehydrogenases, catalytic domain"/>
    <property type="match status" value="1"/>
</dbReference>
<evidence type="ECO:0000313" key="8">
    <source>
        <dbReference type="EMBL" id="KAK4038857.1"/>
    </source>
</evidence>
<accession>A0AAN6SQH3</accession>
<dbReference type="Pfam" id="PF08240">
    <property type="entry name" value="ADH_N"/>
    <property type="match status" value="1"/>
</dbReference>
<dbReference type="InterPro" id="IPR011032">
    <property type="entry name" value="GroES-like_sf"/>
</dbReference>
<keyword evidence="6" id="KW-0520">NAD</keyword>
<keyword evidence="3" id="KW-0479">Metal-binding</keyword>
<evidence type="ECO:0000256" key="6">
    <source>
        <dbReference type="ARBA" id="ARBA00023027"/>
    </source>
</evidence>
<dbReference type="AlphaFoldDB" id="A0AAN6SQH3"/>
<comment type="similarity">
    <text evidence="2">Belongs to the zinc-containing alcohol dehydrogenase family.</text>
</comment>
<evidence type="ECO:0000256" key="5">
    <source>
        <dbReference type="ARBA" id="ARBA00023002"/>
    </source>
</evidence>